<organism evidence="2 3">
    <name type="scientific">Ficus carica</name>
    <name type="common">Common fig</name>
    <dbReference type="NCBI Taxonomy" id="3494"/>
    <lineage>
        <taxon>Eukaryota</taxon>
        <taxon>Viridiplantae</taxon>
        <taxon>Streptophyta</taxon>
        <taxon>Embryophyta</taxon>
        <taxon>Tracheophyta</taxon>
        <taxon>Spermatophyta</taxon>
        <taxon>Magnoliopsida</taxon>
        <taxon>eudicotyledons</taxon>
        <taxon>Gunneridae</taxon>
        <taxon>Pentapetalae</taxon>
        <taxon>rosids</taxon>
        <taxon>fabids</taxon>
        <taxon>Rosales</taxon>
        <taxon>Moraceae</taxon>
        <taxon>Ficeae</taxon>
        <taxon>Ficus</taxon>
    </lineage>
</organism>
<dbReference type="Proteomes" id="UP001187192">
    <property type="component" value="Unassembled WGS sequence"/>
</dbReference>
<comment type="caution">
    <text evidence="2">The sequence shown here is derived from an EMBL/GenBank/DDBJ whole genome shotgun (WGS) entry which is preliminary data.</text>
</comment>
<name>A0AA87ZUL2_FICCA</name>
<accession>A0AA87ZUL2</accession>
<evidence type="ECO:0000313" key="2">
    <source>
        <dbReference type="EMBL" id="GMN40712.1"/>
    </source>
</evidence>
<feature type="compositionally biased region" description="Polar residues" evidence="1">
    <location>
        <begin position="1"/>
        <end position="17"/>
    </location>
</feature>
<dbReference type="EMBL" id="BTGU01000011">
    <property type="protein sequence ID" value="GMN40712.1"/>
    <property type="molecule type" value="Genomic_DNA"/>
</dbReference>
<reference evidence="2" key="1">
    <citation type="submission" date="2023-07" db="EMBL/GenBank/DDBJ databases">
        <title>draft genome sequence of fig (Ficus carica).</title>
        <authorList>
            <person name="Takahashi T."/>
            <person name="Nishimura K."/>
        </authorList>
    </citation>
    <scope>NUCLEOTIDE SEQUENCE</scope>
</reference>
<gene>
    <name evidence="2" type="ORF">TIFTF001_009935</name>
</gene>
<feature type="region of interest" description="Disordered" evidence="1">
    <location>
        <begin position="1"/>
        <end position="21"/>
    </location>
</feature>
<protein>
    <submittedName>
        <fullName evidence="2">Uncharacterized protein</fullName>
    </submittedName>
</protein>
<dbReference type="AlphaFoldDB" id="A0AA87ZUL2"/>
<evidence type="ECO:0000313" key="3">
    <source>
        <dbReference type="Proteomes" id="UP001187192"/>
    </source>
</evidence>
<evidence type="ECO:0000256" key="1">
    <source>
        <dbReference type="SAM" id="MobiDB-lite"/>
    </source>
</evidence>
<proteinExistence type="predicted"/>
<sequence>MHQVKMSSSSPQATVPTTYLVPKGRNPMTKIALHHRLHREVTTFVLLSHVGVVTIEVLWHDEGDLMEEISVIVVVRGRPHQRDVTSTRSTTTHSLLQIDFTRKDDK</sequence>
<keyword evidence="3" id="KW-1185">Reference proteome</keyword>